<keyword evidence="1" id="KW-0812">Transmembrane</keyword>
<feature type="transmembrane region" description="Helical" evidence="1">
    <location>
        <begin position="45"/>
        <end position="66"/>
    </location>
</feature>
<organism evidence="2 3">
    <name type="scientific">Streptomyces cinnabarinus</name>
    <dbReference type="NCBI Taxonomy" id="67287"/>
    <lineage>
        <taxon>Bacteria</taxon>
        <taxon>Bacillati</taxon>
        <taxon>Actinomycetota</taxon>
        <taxon>Actinomycetes</taxon>
        <taxon>Kitasatosporales</taxon>
        <taxon>Streptomycetaceae</taxon>
        <taxon>Streptomyces</taxon>
    </lineage>
</organism>
<dbReference type="RefSeq" id="WP_269656813.1">
    <property type="nucleotide sequence ID" value="NZ_CP114413.1"/>
</dbReference>
<evidence type="ECO:0000256" key="1">
    <source>
        <dbReference type="SAM" id="Phobius"/>
    </source>
</evidence>
<sequence>MGFGFGLPCAYAIQYLADHDRVWTFLEFPTYGGGPFEDTGLTTTVPLLSLFLLVCLGEVVMGWALWRGRRGAIALALALLPFEVAFWAGFALPFGFLAGAVRTALVLAARRS</sequence>
<evidence type="ECO:0008006" key="4">
    <source>
        <dbReference type="Google" id="ProtNLM"/>
    </source>
</evidence>
<dbReference type="EMBL" id="CP114413">
    <property type="protein sequence ID" value="WAZ19130.1"/>
    <property type="molecule type" value="Genomic_DNA"/>
</dbReference>
<reference evidence="2" key="1">
    <citation type="submission" date="2022-12" db="EMBL/GenBank/DDBJ databases">
        <authorList>
            <person name="Ruckert C."/>
            <person name="Busche T."/>
            <person name="Kalinowski J."/>
            <person name="Wittmann C."/>
        </authorList>
    </citation>
    <scope>NUCLEOTIDE SEQUENCE</scope>
    <source>
        <strain evidence="2">DSM 40467</strain>
    </source>
</reference>
<name>A0ABY7K695_9ACTN</name>
<evidence type="ECO:0000313" key="2">
    <source>
        <dbReference type="EMBL" id="WAZ19130.1"/>
    </source>
</evidence>
<dbReference type="Proteomes" id="UP001164439">
    <property type="component" value="Chromosome"/>
</dbReference>
<protein>
    <recommendedName>
        <fullName evidence="4">DoxX family protein</fullName>
    </recommendedName>
</protein>
<keyword evidence="1" id="KW-1133">Transmembrane helix</keyword>
<keyword evidence="3" id="KW-1185">Reference proteome</keyword>
<gene>
    <name evidence="2" type="ORF">STRCI_000161</name>
</gene>
<feature type="transmembrane region" description="Helical" evidence="1">
    <location>
        <begin position="73"/>
        <end position="97"/>
    </location>
</feature>
<proteinExistence type="predicted"/>
<evidence type="ECO:0000313" key="3">
    <source>
        <dbReference type="Proteomes" id="UP001164439"/>
    </source>
</evidence>
<keyword evidence="1" id="KW-0472">Membrane</keyword>
<accession>A0ABY7K695</accession>